<keyword evidence="10" id="KW-1185">Reference proteome</keyword>
<evidence type="ECO:0000313" key="9">
    <source>
        <dbReference type="EMBL" id="KAJ0964791.1"/>
    </source>
</evidence>
<dbReference type="CDD" id="cd10017">
    <property type="entry name" value="B3_DNA"/>
    <property type="match status" value="1"/>
</dbReference>
<comment type="caution">
    <text evidence="9">The sequence shown here is derived from an EMBL/GenBank/DDBJ whole genome shotgun (WGS) entry which is preliminary data.</text>
</comment>
<dbReference type="SMART" id="SM01019">
    <property type="entry name" value="B3"/>
    <property type="match status" value="1"/>
</dbReference>
<dbReference type="GO" id="GO:0005634">
    <property type="term" value="C:nucleus"/>
    <property type="evidence" value="ECO:0007669"/>
    <property type="project" value="UniProtKB-SubCell"/>
</dbReference>
<name>A0A9D5C159_9LILI</name>
<comment type="subcellular location">
    <subcellularLocation>
        <location evidence="1">Nucleus</location>
    </subcellularLocation>
</comment>
<evidence type="ECO:0000256" key="5">
    <source>
        <dbReference type="ARBA" id="ARBA00023163"/>
    </source>
</evidence>
<sequence length="176" mass="19851">MVFTLKVFDLSGCRKYHTPKKRKATSTADEDTENIALNDDSGRPKRRSSNAEESMELKKKMATSSFAEKQSQLINMKKGIQFSKTIRKSNVVHSYLGVPVSFCASNGFSTTQEVILRDSKGKSFPVNLSSPKLSPKFSKGWRVFSEENNLKEGDACVFELDSENKNIMHVQIKYKP</sequence>
<keyword evidence="3" id="KW-0805">Transcription regulation</keyword>
<keyword evidence="4" id="KW-0238">DNA-binding</keyword>
<dbReference type="PANTHER" id="PTHR31674">
    <property type="entry name" value="B3 DOMAIN-CONTAINING PROTEIN REM-LIKE 3-RELATED"/>
    <property type="match status" value="1"/>
</dbReference>
<dbReference type="PROSITE" id="PS50863">
    <property type="entry name" value="B3"/>
    <property type="match status" value="1"/>
</dbReference>
<keyword evidence="6" id="KW-0539">Nucleus</keyword>
<dbReference type="AlphaFoldDB" id="A0A9D5C159"/>
<feature type="domain" description="TF-B3" evidence="8">
    <location>
        <begin position="81"/>
        <end position="176"/>
    </location>
</feature>
<evidence type="ECO:0000256" key="1">
    <source>
        <dbReference type="ARBA" id="ARBA00004123"/>
    </source>
</evidence>
<dbReference type="PANTHER" id="PTHR31674:SF62">
    <property type="entry name" value="B3 DOMAIN-CONTAINING PROTEIN REM14-RELATED"/>
    <property type="match status" value="1"/>
</dbReference>
<dbReference type="InterPro" id="IPR039218">
    <property type="entry name" value="REM_fam"/>
</dbReference>
<dbReference type="InterPro" id="IPR003340">
    <property type="entry name" value="B3_DNA-bd"/>
</dbReference>
<dbReference type="OrthoDB" id="1109907at2759"/>
<evidence type="ECO:0000256" key="7">
    <source>
        <dbReference type="SAM" id="MobiDB-lite"/>
    </source>
</evidence>
<dbReference type="Proteomes" id="UP001085076">
    <property type="component" value="Miscellaneous, Linkage group lg08"/>
</dbReference>
<dbReference type="GO" id="GO:0003677">
    <property type="term" value="F:DNA binding"/>
    <property type="evidence" value="ECO:0007669"/>
    <property type="project" value="UniProtKB-KW"/>
</dbReference>
<organism evidence="9 10">
    <name type="scientific">Dioscorea zingiberensis</name>
    <dbReference type="NCBI Taxonomy" id="325984"/>
    <lineage>
        <taxon>Eukaryota</taxon>
        <taxon>Viridiplantae</taxon>
        <taxon>Streptophyta</taxon>
        <taxon>Embryophyta</taxon>
        <taxon>Tracheophyta</taxon>
        <taxon>Spermatophyta</taxon>
        <taxon>Magnoliopsida</taxon>
        <taxon>Liliopsida</taxon>
        <taxon>Dioscoreales</taxon>
        <taxon>Dioscoreaceae</taxon>
        <taxon>Dioscorea</taxon>
    </lineage>
</organism>
<dbReference type="Pfam" id="PF02362">
    <property type="entry name" value="B3"/>
    <property type="match status" value="1"/>
</dbReference>
<evidence type="ECO:0000256" key="4">
    <source>
        <dbReference type="ARBA" id="ARBA00023125"/>
    </source>
</evidence>
<dbReference type="InterPro" id="IPR015300">
    <property type="entry name" value="DNA-bd_pseudobarrel_sf"/>
</dbReference>
<protein>
    <recommendedName>
        <fullName evidence="8">TF-B3 domain-containing protein</fullName>
    </recommendedName>
</protein>
<evidence type="ECO:0000259" key="8">
    <source>
        <dbReference type="PROSITE" id="PS50863"/>
    </source>
</evidence>
<feature type="region of interest" description="Disordered" evidence="7">
    <location>
        <begin position="20"/>
        <end position="64"/>
    </location>
</feature>
<evidence type="ECO:0000313" key="10">
    <source>
        <dbReference type="Proteomes" id="UP001085076"/>
    </source>
</evidence>
<dbReference type="Gene3D" id="2.40.330.10">
    <property type="entry name" value="DNA-binding pseudobarrel domain"/>
    <property type="match status" value="1"/>
</dbReference>
<keyword evidence="2" id="KW-0677">Repeat</keyword>
<evidence type="ECO:0000256" key="2">
    <source>
        <dbReference type="ARBA" id="ARBA00022737"/>
    </source>
</evidence>
<accession>A0A9D5C159</accession>
<dbReference type="EMBL" id="JAGGNH010000008">
    <property type="protein sequence ID" value="KAJ0964791.1"/>
    <property type="molecule type" value="Genomic_DNA"/>
</dbReference>
<evidence type="ECO:0000256" key="6">
    <source>
        <dbReference type="ARBA" id="ARBA00023242"/>
    </source>
</evidence>
<gene>
    <name evidence="9" type="ORF">J5N97_025929</name>
</gene>
<reference evidence="9" key="1">
    <citation type="submission" date="2021-03" db="EMBL/GenBank/DDBJ databases">
        <authorList>
            <person name="Li Z."/>
            <person name="Yang C."/>
        </authorList>
    </citation>
    <scope>NUCLEOTIDE SEQUENCE</scope>
    <source>
        <strain evidence="9">Dzin_1.0</strain>
        <tissue evidence="9">Leaf</tissue>
    </source>
</reference>
<keyword evidence="5" id="KW-0804">Transcription</keyword>
<proteinExistence type="predicted"/>
<reference evidence="9" key="2">
    <citation type="journal article" date="2022" name="Hortic Res">
        <title>The genome of Dioscorea zingiberensis sheds light on the biosynthesis, origin and evolution of the medicinally important diosgenin saponins.</title>
        <authorList>
            <person name="Li Y."/>
            <person name="Tan C."/>
            <person name="Li Z."/>
            <person name="Guo J."/>
            <person name="Li S."/>
            <person name="Chen X."/>
            <person name="Wang C."/>
            <person name="Dai X."/>
            <person name="Yang H."/>
            <person name="Song W."/>
            <person name="Hou L."/>
            <person name="Xu J."/>
            <person name="Tong Z."/>
            <person name="Xu A."/>
            <person name="Yuan X."/>
            <person name="Wang W."/>
            <person name="Yang Q."/>
            <person name="Chen L."/>
            <person name="Sun Z."/>
            <person name="Wang K."/>
            <person name="Pan B."/>
            <person name="Chen J."/>
            <person name="Bao Y."/>
            <person name="Liu F."/>
            <person name="Qi X."/>
            <person name="Gang D.R."/>
            <person name="Wen J."/>
            <person name="Li J."/>
        </authorList>
    </citation>
    <scope>NUCLEOTIDE SEQUENCE</scope>
    <source>
        <strain evidence="9">Dzin_1.0</strain>
    </source>
</reference>
<evidence type="ECO:0000256" key="3">
    <source>
        <dbReference type="ARBA" id="ARBA00023015"/>
    </source>
</evidence>
<dbReference type="SUPFAM" id="SSF101936">
    <property type="entry name" value="DNA-binding pseudobarrel domain"/>
    <property type="match status" value="1"/>
</dbReference>